<proteinExistence type="predicted"/>
<keyword evidence="2" id="KW-0378">Hydrolase</keyword>
<dbReference type="InterPro" id="IPR027417">
    <property type="entry name" value="P-loop_NTPase"/>
</dbReference>
<dbReference type="SUPFAM" id="SSF52540">
    <property type="entry name" value="P-loop containing nucleoside triphosphate hydrolases"/>
    <property type="match status" value="1"/>
</dbReference>
<gene>
    <name evidence="2" type="primary">frcK</name>
    <name evidence="2" type="ORF">psyc5s11_24640</name>
</gene>
<dbReference type="InterPro" id="IPR006083">
    <property type="entry name" value="PRK/URK"/>
</dbReference>
<dbReference type="GO" id="GO:0016787">
    <property type="term" value="F:hydrolase activity"/>
    <property type="evidence" value="ECO:0007669"/>
    <property type="project" value="UniProtKB-KW"/>
</dbReference>
<evidence type="ECO:0000313" key="3">
    <source>
        <dbReference type="Proteomes" id="UP000824633"/>
    </source>
</evidence>
<protein>
    <submittedName>
        <fullName evidence="2">Nucleoside triphosphate hydrolase</fullName>
    </submittedName>
</protein>
<dbReference type="EMBL" id="AP024849">
    <property type="protein sequence ID" value="BCZ46397.1"/>
    <property type="molecule type" value="Genomic_DNA"/>
</dbReference>
<reference evidence="3" key="1">
    <citation type="submission" date="2021-07" db="EMBL/GenBank/DDBJ databases">
        <title>Complete genome sequencing of a Clostridium isolate.</title>
        <authorList>
            <person name="Ueki A."/>
            <person name="Tonouchi A."/>
        </authorList>
    </citation>
    <scope>NUCLEOTIDE SEQUENCE [LARGE SCALE GENOMIC DNA]</scope>
    <source>
        <strain evidence="3">C5S11</strain>
    </source>
</reference>
<evidence type="ECO:0000313" key="2">
    <source>
        <dbReference type="EMBL" id="BCZ46397.1"/>
    </source>
</evidence>
<feature type="domain" description="Phosphoribulokinase/uridine kinase" evidence="1">
    <location>
        <begin position="49"/>
        <end position="213"/>
    </location>
</feature>
<dbReference type="Pfam" id="PF00485">
    <property type="entry name" value="PRK"/>
    <property type="match status" value="1"/>
</dbReference>
<dbReference type="PANTHER" id="PTHR10285">
    <property type="entry name" value="URIDINE KINASE"/>
    <property type="match status" value="1"/>
</dbReference>
<evidence type="ECO:0000259" key="1">
    <source>
        <dbReference type="Pfam" id="PF00485"/>
    </source>
</evidence>
<organism evidence="2 3">
    <name type="scientific">Clostridium gelidum</name>
    <dbReference type="NCBI Taxonomy" id="704125"/>
    <lineage>
        <taxon>Bacteria</taxon>
        <taxon>Bacillati</taxon>
        <taxon>Bacillota</taxon>
        <taxon>Clostridia</taxon>
        <taxon>Eubacteriales</taxon>
        <taxon>Clostridiaceae</taxon>
        <taxon>Clostridium</taxon>
    </lineage>
</organism>
<sequence length="252" mass="29584">MDNIKDFIFNVNGFDIKASYFERSIDEIFIPVLREWTEMNKEKDERFIIFLVAPPAVGKTTLSQFLEYLSKSVEGIDEVQAIGLDGFHFHSDYIRSHSVNIKGNEIPMSEVKGCLETFDLEKLKAKLKELETKNVMWPIYDRNIHDVVENSIFVNKKIVLIEGNWLLTDEEKWRDLKDFCNYSIFIYADEDLLKQRLIERKMKGGLTYEDALRFYEKSDSVNVRRVLNNHLKADLELIMKENGDYTNHGVTH</sequence>
<dbReference type="Proteomes" id="UP000824633">
    <property type="component" value="Chromosome"/>
</dbReference>
<name>A0ABN6J0Y7_9CLOT</name>
<dbReference type="Gene3D" id="3.40.50.300">
    <property type="entry name" value="P-loop containing nucleotide triphosphate hydrolases"/>
    <property type="match status" value="1"/>
</dbReference>
<keyword evidence="3" id="KW-1185">Reference proteome</keyword>
<dbReference type="RefSeq" id="WP_224037887.1">
    <property type="nucleotide sequence ID" value="NZ_AP024849.1"/>
</dbReference>
<accession>A0ABN6J0Y7</accession>
<dbReference type="NCBIfam" id="NF006745">
    <property type="entry name" value="PRK09270.1-4"/>
    <property type="match status" value="1"/>
</dbReference>